<reference evidence="2 3" key="1">
    <citation type="journal article" date="2021" name="Cell">
        <title>Tracing the genetic footprints of vertebrate landing in non-teleost ray-finned fishes.</title>
        <authorList>
            <person name="Bi X."/>
            <person name="Wang K."/>
            <person name="Yang L."/>
            <person name="Pan H."/>
            <person name="Jiang H."/>
            <person name="Wei Q."/>
            <person name="Fang M."/>
            <person name="Yu H."/>
            <person name="Zhu C."/>
            <person name="Cai Y."/>
            <person name="He Y."/>
            <person name="Gan X."/>
            <person name="Zeng H."/>
            <person name="Yu D."/>
            <person name="Zhu Y."/>
            <person name="Jiang H."/>
            <person name="Qiu Q."/>
            <person name="Yang H."/>
            <person name="Zhang Y.E."/>
            <person name="Wang W."/>
            <person name="Zhu M."/>
            <person name="He S."/>
            <person name="Zhang G."/>
        </authorList>
    </citation>
    <scope>NUCLEOTIDE SEQUENCE [LARGE SCALE GENOMIC DNA]</scope>
    <source>
        <strain evidence="2">Bchr_013</strain>
    </source>
</reference>
<keyword evidence="3" id="KW-1185">Reference proteome</keyword>
<gene>
    <name evidence="2" type="primary">Crg1</name>
    <name evidence="2" type="ORF">GTO96_0018819</name>
</gene>
<evidence type="ECO:0000313" key="3">
    <source>
        <dbReference type="Proteomes" id="UP000886611"/>
    </source>
</evidence>
<evidence type="ECO:0000259" key="1">
    <source>
        <dbReference type="Pfam" id="PF08241"/>
    </source>
</evidence>
<dbReference type="AlphaFoldDB" id="A0A8X7X3P5"/>
<dbReference type="PANTHER" id="PTHR44942:SF6">
    <property type="entry name" value="NOVEL PROTEIN"/>
    <property type="match status" value="1"/>
</dbReference>
<dbReference type="Gene3D" id="3.40.50.150">
    <property type="entry name" value="Vaccinia Virus protein VP39"/>
    <property type="match status" value="1"/>
</dbReference>
<dbReference type="Proteomes" id="UP000886611">
    <property type="component" value="Unassembled WGS sequence"/>
</dbReference>
<organism evidence="2 3">
    <name type="scientific">Polypterus senegalus</name>
    <name type="common">Senegal bichir</name>
    <dbReference type="NCBI Taxonomy" id="55291"/>
    <lineage>
        <taxon>Eukaryota</taxon>
        <taxon>Metazoa</taxon>
        <taxon>Chordata</taxon>
        <taxon>Craniata</taxon>
        <taxon>Vertebrata</taxon>
        <taxon>Euteleostomi</taxon>
        <taxon>Actinopterygii</taxon>
        <taxon>Polypteriformes</taxon>
        <taxon>Polypteridae</taxon>
        <taxon>Polypterus</taxon>
    </lineage>
</organism>
<dbReference type="Pfam" id="PF08241">
    <property type="entry name" value="Methyltransf_11"/>
    <property type="match status" value="1"/>
</dbReference>
<dbReference type="EMBL" id="JAATIS010005477">
    <property type="protein sequence ID" value="KAG2459707.1"/>
    <property type="molecule type" value="Genomic_DNA"/>
</dbReference>
<dbReference type="InterPro" id="IPR051052">
    <property type="entry name" value="Diverse_substrate_MTase"/>
</dbReference>
<sequence length="287" mass="32320">MGHPPLGKTGSRLTELSQRWAKQGTTYLDGASQQALNVPVKKTLHALAVDIGCGTGQVSRSLAPHFEKIIGVDISEAQLDEARKETNLSNVKYIKCHAEDLPADDGSVDLITAAHAAHWFDKERFLKEVNRVLKPGGCVALFGFTTGIEFSFPGVNPGRLTDIYEEEFEHMLPYRSKLLFVNDSMLQELFEAIDYPEKERIENLRVKRPISVSGAVGLIESFSVYQCFLRAEPVAAKATLKRMHQRVHMEELDDDGHVDFWPLIHQWRGITVVVAQITKNRKKNKRK</sequence>
<dbReference type="InterPro" id="IPR013216">
    <property type="entry name" value="Methyltransf_11"/>
</dbReference>
<name>A0A8X7X3P5_POLSE</name>
<feature type="domain" description="Methyltransferase type 11" evidence="1">
    <location>
        <begin position="49"/>
        <end position="140"/>
    </location>
</feature>
<evidence type="ECO:0000313" key="2">
    <source>
        <dbReference type="EMBL" id="KAG2459707.1"/>
    </source>
</evidence>
<feature type="non-terminal residue" evidence="2">
    <location>
        <position position="287"/>
    </location>
</feature>
<proteinExistence type="predicted"/>
<comment type="caution">
    <text evidence="2">The sequence shown here is derived from an EMBL/GenBank/DDBJ whole genome shotgun (WGS) entry which is preliminary data.</text>
</comment>
<keyword evidence="2" id="KW-0808">Transferase</keyword>
<dbReference type="CDD" id="cd02440">
    <property type="entry name" value="AdoMet_MTases"/>
    <property type="match status" value="1"/>
</dbReference>
<dbReference type="PANTHER" id="PTHR44942">
    <property type="entry name" value="METHYLTRANSF_11 DOMAIN-CONTAINING PROTEIN"/>
    <property type="match status" value="1"/>
</dbReference>
<accession>A0A8X7X3P5</accession>
<dbReference type="GO" id="GO:0032259">
    <property type="term" value="P:methylation"/>
    <property type="evidence" value="ECO:0007669"/>
    <property type="project" value="UniProtKB-KW"/>
</dbReference>
<dbReference type="GO" id="GO:0008757">
    <property type="term" value="F:S-adenosylmethionine-dependent methyltransferase activity"/>
    <property type="evidence" value="ECO:0007669"/>
    <property type="project" value="InterPro"/>
</dbReference>
<feature type="non-terminal residue" evidence="2">
    <location>
        <position position="1"/>
    </location>
</feature>
<dbReference type="InterPro" id="IPR029063">
    <property type="entry name" value="SAM-dependent_MTases_sf"/>
</dbReference>
<keyword evidence="2" id="KW-0489">Methyltransferase</keyword>
<dbReference type="SUPFAM" id="SSF53335">
    <property type="entry name" value="S-adenosyl-L-methionine-dependent methyltransferases"/>
    <property type="match status" value="1"/>
</dbReference>
<protein>
    <submittedName>
        <fullName evidence="2">CRG1 methyltransferase</fullName>
    </submittedName>
</protein>